<sequence>MLPSISSGNFGIASKPVYGCDSVREIGIVDKTVGPLTVDLDDVAQSKVTFPDLPLISEGSFTSIRSKNSGRPLKKSKVQRSEDKEVLDLKEDSDVQRLSTSERLLFQQSLGQPLQVLQKRGEKISSDRNGHFMTLGGRTILNNRYRLPPESSLVSSRVPSHSPESSDLHRKGASKHAPGAAFHYRCCCRRHKQGNAQKGSLKSTLQTKERANKEKKEGTLSKQGSRGIILGNEKIVKPSDKPPPKRIVASTGMNTLPYVQKKNKKIVKTLSSDSSSNSYEQKKSLKNIQQHTTQKVTNCLQEPKSEKTLPPMIGPTEEGKEGTMICLQDRASNSIHQDAKEEVIEMIDVENEKGNDNSRVQPELLDVESLASSSMAINQQRSPTPRLLKVAHEVPVDSVLATVFRKLDTDCDGHISFPELKKSLPQQLTRQQVNYVKKIYLMACESTFFGLEEFVAVHELCDVLAHSSPIVFNSLSNMDSPAMDVWINNFMESFREADINQRGVIDRQSFEATAFVNSISLNLLLNTNTLFFVFRINQTLPAKVINIPQPNSLVIQTVLSNLRKSTDDTISSVELLAIVPFLVSLHQTHQKDTGIKGIIE</sequence>
<evidence type="ECO:0000256" key="2">
    <source>
        <dbReference type="SAM" id="MobiDB-lite"/>
    </source>
</evidence>
<feature type="compositionally biased region" description="Low complexity" evidence="2">
    <location>
        <begin position="150"/>
        <end position="163"/>
    </location>
</feature>
<dbReference type="Pfam" id="PF13202">
    <property type="entry name" value="EF-hand_5"/>
    <property type="match status" value="1"/>
</dbReference>
<dbReference type="PROSITE" id="PS50222">
    <property type="entry name" value="EF_HAND_2"/>
    <property type="match status" value="1"/>
</dbReference>
<accession>A0AAD9VGM8</accession>
<feature type="compositionally biased region" description="Polar residues" evidence="2">
    <location>
        <begin position="194"/>
        <end position="206"/>
    </location>
</feature>
<evidence type="ECO:0000313" key="5">
    <source>
        <dbReference type="Proteomes" id="UP001249851"/>
    </source>
</evidence>
<gene>
    <name evidence="4" type="ORF">P5673_002253</name>
</gene>
<proteinExistence type="predicted"/>
<protein>
    <recommendedName>
        <fullName evidence="3">EF-hand domain-containing protein</fullName>
    </recommendedName>
</protein>
<comment type="caution">
    <text evidence="4">The sequence shown here is derived from an EMBL/GenBank/DDBJ whole genome shotgun (WGS) entry which is preliminary data.</text>
</comment>
<feature type="region of interest" description="Disordered" evidence="2">
    <location>
        <begin position="66"/>
        <end position="85"/>
    </location>
</feature>
<feature type="compositionally biased region" description="Basic and acidic residues" evidence="2">
    <location>
        <begin position="207"/>
        <end position="219"/>
    </location>
</feature>
<feature type="domain" description="EF-hand" evidence="3">
    <location>
        <begin position="395"/>
        <end position="430"/>
    </location>
</feature>
<dbReference type="GO" id="GO:0005509">
    <property type="term" value="F:calcium ion binding"/>
    <property type="evidence" value="ECO:0007669"/>
    <property type="project" value="InterPro"/>
</dbReference>
<dbReference type="InterPro" id="IPR002048">
    <property type="entry name" value="EF_hand_dom"/>
</dbReference>
<organism evidence="4 5">
    <name type="scientific">Acropora cervicornis</name>
    <name type="common">Staghorn coral</name>
    <dbReference type="NCBI Taxonomy" id="6130"/>
    <lineage>
        <taxon>Eukaryota</taxon>
        <taxon>Metazoa</taxon>
        <taxon>Cnidaria</taxon>
        <taxon>Anthozoa</taxon>
        <taxon>Hexacorallia</taxon>
        <taxon>Scleractinia</taxon>
        <taxon>Astrocoeniina</taxon>
        <taxon>Acroporidae</taxon>
        <taxon>Acropora</taxon>
    </lineage>
</organism>
<evidence type="ECO:0000259" key="3">
    <source>
        <dbReference type="PROSITE" id="PS50222"/>
    </source>
</evidence>
<feature type="region of interest" description="Disordered" evidence="2">
    <location>
        <begin position="193"/>
        <end position="226"/>
    </location>
</feature>
<feature type="region of interest" description="Disordered" evidence="2">
    <location>
        <begin position="150"/>
        <end position="176"/>
    </location>
</feature>
<dbReference type="Gene3D" id="1.10.238.10">
    <property type="entry name" value="EF-hand"/>
    <property type="match status" value="1"/>
</dbReference>
<reference evidence="4" key="1">
    <citation type="journal article" date="2023" name="G3 (Bethesda)">
        <title>Whole genome assembly and annotation of the endangered Caribbean coral Acropora cervicornis.</title>
        <authorList>
            <person name="Selwyn J.D."/>
            <person name="Vollmer S.V."/>
        </authorList>
    </citation>
    <scope>NUCLEOTIDE SEQUENCE</scope>
    <source>
        <strain evidence="4">K2</strain>
    </source>
</reference>
<reference evidence="4" key="2">
    <citation type="journal article" date="2023" name="Science">
        <title>Genomic signatures of disease resistance in endangered staghorn corals.</title>
        <authorList>
            <person name="Vollmer S.V."/>
            <person name="Selwyn J.D."/>
            <person name="Despard B.A."/>
            <person name="Roesel C.L."/>
        </authorList>
    </citation>
    <scope>NUCLEOTIDE SEQUENCE</scope>
    <source>
        <strain evidence="4">K2</strain>
    </source>
</reference>
<dbReference type="AlphaFoldDB" id="A0AAD9VGM8"/>
<name>A0AAD9VGM8_ACRCE</name>
<dbReference type="EMBL" id="JARQWQ010000003">
    <property type="protein sequence ID" value="KAK2573200.1"/>
    <property type="molecule type" value="Genomic_DNA"/>
</dbReference>
<evidence type="ECO:0000256" key="1">
    <source>
        <dbReference type="ARBA" id="ARBA00022837"/>
    </source>
</evidence>
<dbReference type="Proteomes" id="UP001249851">
    <property type="component" value="Unassembled WGS sequence"/>
</dbReference>
<keyword evidence="5" id="KW-1185">Reference proteome</keyword>
<dbReference type="SUPFAM" id="SSF47473">
    <property type="entry name" value="EF-hand"/>
    <property type="match status" value="1"/>
</dbReference>
<evidence type="ECO:0000313" key="4">
    <source>
        <dbReference type="EMBL" id="KAK2573200.1"/>
    </source>
</evidence>
<dbReference type="InterPro" id="IPR011992">
    <property type="entry name" value="EF-hand-dom_pair"/>
</dbReference>
<dbReference type="PROSITE" id="PS00018">
    <property type="entry name" value="EF_HAND_1"/>
    <property type="match status" value="1"/>
</dbReference>
<keyword evidence="1" id="KW-0106">Calcium</keyword>
<dbReference type="InterPro" id="IPR018247">
    <property type="entry name" value="EF_Hand_1_Ca_BS"/>
</dbReference>